<dbReference type="SMART" id="SM00873">
    <property type="entry name" value="B3_4"/>
    <property type="match status" value="1"/>
</dbReference>
<comment type="caution">
    <text evidence="4">The sequence shown here is derived from an EMBL/GenBank/DDBJ whole genome shotgun (WGS) entry which is preliminary data.</text>
</comment>
<dbReference type="Pfam" id="PF03483">
    <property type="entry name" value="B3_4"/>
    <property type="match status" value="1"/>
</dbReference>
<dbReference type="InterPro" id="IPR033714">
    <property type="entry name" value="tRNA_bind_bactPheRS"/>
</dbReference>
<dbReference type="GO" id="GO:0009328">
    <property type="term" value="C:phenylalanine-tRNA ligase complex"/>
    <property type="evidence" value="ECO:0007669"/>
    <property type="project" value="TreeGrafter"/>
</dbReference>
<protein>
    <recommendedName>
        <fullName evidence="3">tRNA-binding domain-containing protein</fullName>
    </recommendedName>
</protein>
<dbReference type="GO" id="GO:0000049">
    <property type="term" value="F:tRNA binding"/>
    <property type="evidence" value="ECO:0007669"/>
    <property type="project" value="UniProtKB-KW"/>
</dbReference>
<evidence type="ECO:0000259" key="3">
    <source>
        <dbReference type="PROSITE" id="PS50886"/>
    </source>
</evidence>
<evidence type="ECO:0000313" key="4">
    <source>
        <dbReference type="EMBL" id="GAH79715.1"/>
    </source>
</evidence>
<dbReference type="Pfam" id="PF01588">
    <property type="entry name" value="tRNA_bind"/>
    <property type="match status" value="1"/>
</dbReference>
<gene>
    <name evidence="4" type="ORF">S03H2_60950</name>
</gene>
<sequence>DIGSSKLNIVCGAKNFKKEDRVAVALPGAKVKDITIRKNKIRGQISEGMMCSEMELGLSSESEGIMILSSSCGIGDSFSKSVGLDDVVLELEITPNRPDCLSVIGIAREISALIGTEFITGEYDFKKRLNIDSKFEIEIEDYDLCPRYSAKLFKNIPNIKSPQWLKNRLILCDVRLINLIVDLTNYVMLETGQPLHAFDKDMLYSNKIIVRRAGKGENIKTIDDSIRILDDDALVIADED</sequence>
<dbReference type="PANTHER" id="PTHR10947">
    <property type="entry name" value="PHENYLALANYL-TRNA SYNTHETASE BETA CHAIN AND LEUCINE-RICH REPEAT-CONTAINING PROTEIN 47"/>
    <property type="match status" value="1"/>
</dbReference>
<dbReference type="PROSITE" id="PS50886">
    <property type="entry name" value="TRBD"/>
    <property type="match status" value="1"/>
</dbReference>
<dbReference type="CDD" id="cd02796">
    <property type="entry name" value="tRNA_bind_bactPheRS"/>
    <property type="match status" value="1"/>
</dbReference>
<dbReference type="GO" id="GO:0006432">
    <property type="term" value="P:phenylalanyl-tRNA aminoacylation"/>
    <property type="evidence" value="ECO:0007669"/>
    <property type="project" value="InterPro"/>
</dbReference>
<dbReference type="InterPro" id="IPR005146">
    <property type="entry name" value="B3/B4_tRNA-bd"/>
</dbReference>
<feature type="non-terminal residue" evidence="4">
    <location>
        <position position="1"/>
    </location>
</feature>
<dbReference type="InterPro" id="IPR020825">
    <property type="entry name" value="Phe-tRNA_synthase-like_B3/B4"/>
</dbReference>
<feature type="non-terminal residue" evidence="4">
    <location>
        <position position="240"/>
    </location>
</feature>
<evidence type="ECO:0000256" key="2">
    <source>
        <dbReference type="ARBA" id="ARBA00022884"/>
    </source>
</evidence>
<feature type="domain" description="TRNA-binding" evidence="3">
    <location>
        <begin position="1"/>
        <end position="79"/>
    </location>
</feature>
<dbReference type="Gene3D" id="2.40.50.140">
    <property type="entry name" value="Nucleic acid-binding proteins"/>
    <property type="match status" value="1"/>
</dbReference>
<dbReference type="EMBL" id="BARU01039310">
    <property type="protein sequence ID" value="GAH79715.1"/>
    <property type="molecule type" value="Genomic_DNA"/>
</dbReference>
<evidence type="ECO:0000256" key="1">
    <source>
        <dbReference type="ARBA" id="ARBA00022555"/>
    </source>
</evidence>
<dbReference type="AlphaFoldDB" id="X1JDW3"/>
<dbReference type="Gene3D" id="3.30.56.10">
    <property type="match status" value="1"/>
</dbReference>
<dbReference type="Gene3D" id="3.50.40.10">
    <property type="entry name" value="Phenylalanyl-trna Synthetase, Chain B, domain 3"/>
    <property type="match status" value="1"/>
</dbReference>
<dbReference type="GO" id="GO:0004826">
    <property type="term" value="F:phenylalanine-tRNA ligase activity"/>
    <property type="evidence" value="ECO:0007669"/>
    <property type="project" value="InterPro"/>
</dbReference>
<accession>X1JDW3</accession>
<dbReference type="InterPro" id="IPR012340">
    <property type="entry name" value="NA-bd_OB-fold"/>
</dbReference>
<dbReference type="SUPFAM" id="SSF56037">
    <property type="entry name" value="PheT/TilS domain"/>
    <property type="match status" value="1"/>
</dbReference>
<dbReference type="PANTHER" id="PTHR10947:SF0">
    <property type="entry name" value="PHENYLALANINE--TRNA LIGASE BETA SUBUNIT"/>
    <property type="match status" value="1"/>
</dbReference>
<dbReference type="SUPFAM" id="SSF50249">
    <property type="entry name" value="Nucleic acid-binding proteins"/>
    <property type="match status" value="1"/>
</dbReference>
<organism evidence="4">
    <name type="scientific">marine sediment metagenome</name>
    <dbReference type="NCBI Taxonomy" id="412755"/>
    <lineage>
        <taxon>unclassified sequences</taxon>
        <taxon>metagenomes</taxon>
        <taxon>ecological metagenomes</taxon>
    </lineage>
</organism>
<reference evidence="4" key="1">
    <citation type="journal article" date="2014" name="Front. Microbiol.">
        <title>High frequency of phylogenetically diverse reductive dehalogenase-homologous genes in deep subseafloor sedimentary metagenomes.</title>
        <authorList>
            <person name="Kawai M."/>
            <person name="Futagami T."/>
            <person name="Toyoda A."/>
            <person name="Takaki Y."/>
            <person name="Nishi S."/>
            <person name="Hori S."/>
            <person name="Arai W."/>
            <person name="Tsubouchi T."/>
            <person name="Morono Y."/>
            <person name="Uchiyama I."/>
            <person name="Ito T."/>
            <person name="Fujiyama A."/>
            <person name="Inagaki F."/>
            <person name="Takami H."/>
        </authorList>
    </citation>
    <scope>NUCLEOTIDE SEQUENCE</scope>
    <source>
        <strain evidence="4">Expedition CK06-06</strain>
    </source>
</reference>
<proteinExistence type="predicted"/>
<name>X1JDW3_9ZZZZ</name>
<keyword evidence="2" id="KW-0694">RNA-binding</keyword>
<keyword evidence="1" id="KW-0820">tRNA-binding</keyword>
<dbReference type="InterPro" id="IPR002547">
    <property type="entry name" value="tRNA-bd_dom"/>
</dbReference>
<dbReference type="InterPro" id="IPR045060">
    <property type="entry name" value="Phe-tRNA-ligase_IIc_bsu"/>
</dbReference>